<dbReference type="GO" id="GO:0004497">
    <property type="term" value="F:monooxygenase activity"/>
    <property type="evidence" value="ECO:0007669"/>
    <property type="project" value="InterPro"/>
</dbReference>
<dbReference type="PANTHER" id="PTHR24300">
    <property type="entry name" value="CYTOCHROME P450 508A4-RELATED"/>
    <property type="match status" value="1"/>
</dbReference>
<dbReference type="AlphaFoldDB" id="A0A9J7KI96"/>
<dbReference type="Pfam" id="PF00067">
    <property type="entry name" value="p450"/>
    <property type="match status" value="1"/>
</dbReference>
<keyword evidence="4" id="KW-1185">Reference proteome</keyword>
<evidence type="ECO:0000256" key="2">
    <source>
        <dbReference type="ARBA" id="ARBA00022723"/>
    </source>
</evidence>
<dbReference type="GO" id="GO:0005506">
    <property type="term" value="F:iron ion binding"/>
    <property type="evidence" value="ECO:0007669"/>
    <property type="project" value="InterPro"/>
</dbReference>
<organism evidence="4 5">
    <name type="scientific">Branchiostoma floridae</name>
    <name type="common">Florida lancelet</name>
    <name type="synonym">Amphioxus</name>
    <dbReference type="NCBI Taxonomy" id="7739"/>
    <lineage>
        <taxon>Eukaryota</taxon>
        <taxon>Metazoa</taxon>
        <taxon>Chordata</taxon>
        <taxon>Cephalochordata</taxon>
        <taxon>Leptocardii</taxon>
        <taxon>Amphioxiformes</taxon>
        <taxon>Branchiostomatidae</taxon>
        <taxon>Branchiostoma</taxon>
    </lineage>
</organism>
<dbReference type="InterPro" id="IPR036396">
    <property type="entry name" value="Cyt_P450_sf"/>
</dbReference>
<reference evidence="5" key="2">
    <citation type="submission" date="2025-08" db="UniProtKB">
        <authorList>
            <consortium name="RefSeq"/>
        </authorList>
    </citation>
    <scope>IDENTIFICATION</scope>
    <source>
        <strain evidence="5">S238N-H82</strain>
        <tissue evidence="5">Testes</tissue>
    </source>
</reference>
<comment type="similarity">
    <text evidence="1">Belongs to the cytochrome P450 family.</text>
</comment>
<evidence type="ECO:0000256" key="3">
    <source>
        <dbReference type="ARBA" id="ARBA00023004"/>
    </source>
</evidence>
<accession>A0A9J7KI96</accession>
<keyword evidence="3" id="KW-0408">Iron</keyword>
<dbReference type="GO" id="GO:0016705">
    <property type="term" value="F:oxidoreductase activity, acting on paired donors, with incorporation or reduction of molecular oxygen"/>
    <property type="evidence" value="ECO:0007669"/>
    <property type="project" value="InterPro"/>
</dbReference>
<sequence>MWPVENDSCLFAVSLSEQGDAQSRDIADSLTVSVANIVCSMVFGKRYDYDDVKFVELTKIINKQVAKFGSSQLMTVFSFLRFMPGVNSSNRILVECIDEVHAFLRQEITKHRETLDNENP</sequence>
<reference evidence="4" key="1">
    <citation type="journal article" date="2020" name="Nat. Ecol. Evol.">
        <title>Deeply conserved synteny resolves early events in vertebrate evolution.</title>
        <authorList>
            <person name="Simakov O."/>
            <person name="Marletaz F."/>
            <person name="Yue J.X."/>
            <person name="O'Connell B."/>
            <person name="Jenkins J."/>
            <person name="Brandt A."/>
            <person name="Calef R."/>
            <person name="Tung C.H."/>
            <person name="Huang T.K."/>
            <person name="Schmutz J."/>
            <person name="Satoh N."/>
            <person name="Yu J.K."/>
            <person name="Putnam N.H."/>
            <person name="Green R.E."/>
            <person name="Rokhsar D.S."/>
        </authorList>
    </citation>
    <scope>NUCLEOTIDE SEQUENCE [LARGE SCALE GENOMIC DNA]</scope>
    <source>
        <strain evidence="4">S238N-H82</strain>
    </source>
</reference>
<dbReference type="RefSeq" id="XP_035660863.1">
    <property type="nucleotide sequence ID" value="XM_035804970.1"/>
</dbReference>
<dbReference type="GO" id="GO:0020037">
    <property type="term" value="F:heme binding"/>
    <property type="evidence" value="ECO:0007669"/>
    <property type="project" value="InterPro"/>
</dbReference>
<protein>
    <submittedName>
        <fullName evidence="5">Cytochrome P450 2B11-like</fullName>
    </submittedName>
</protein>
<dbReference type="KEGG" id="bfo:118405467"/>
<dbReference type="Proteomes" id="UP000001554">
    <property type="component" value="Chromosome 18"/>
</dbReference>
<dbReference type="OMA" id="WPVENDS"/>
<dbReference type="InterPro" id="IPR001128">
    <property type="entry name" value="Cyt_P450"/>
</dbReference>
<evidence type="ECO:0000256" key="1">
    <source>
        <dbReference type="ARBA" id="ARBA00010617"/>
    </source>
</evidence>
<dbReference type="PANTHER" id="PTHR24300:SF404">
    <property type="entry name" value="CYTOCHROME P450 2D6-LIKE"/>
    <property type="match status" value="1"/>
</dbReference>
<name>A0A9J7KI96_BRAFL</name>
<evidence type="ECO:0000313" key="5">
    <source>
        <dbReference type="RefSeq" id="XP_035660863.1"/>
    </source>
</evidence>
<evidence type="ECO:0000313" key="4">
    <source>
        <dbReference type="Proteomes" id="UP000001554"/>
    </source>
</evidence>
<gene>
    <name evidence="5" type="primary">LOC118405467</name>
</gene>
<dbReference type="SUPFAM" id="SSF48264">
    <property type="entry name" value="Cytochrome P450"/>
    <property type="match status" value="1"/>
</dbReference>
<dbReference type="GeneID" id="118405467"/>
<keyword evidence="2" id="KW-0479">Metal-binding</keyword>
<dbReference type="InterPro" id="IPR050182">
    <property type="entry name" value="Cytochrome_P450_fam2"/>
</dbReference>
<proteinExistence type="inferred from homology"/>
<dbReference type="Gene3D" id="1.10.630.10">
    <property type="entry name" value="Cytochrome P450"/>
    <property type="match status" value="1"/>
</dbReference>